<dbReference type="NCBIfam" id="TIGR01409">
    <property type="entry name" value="TAT_signal_seq"/>
    <property type="match status" value="1"/>
</dbReference>
<protein>
    <submittedName>
        <fullName evidence="1">Uncharacterized protein</fullName>
    </submittedName>
</protein>
<dbReference type="Pfam" id="PF13798">
    <property type="entry name" value="PCYCGC"/>
    <property type="match status" value="1"/>
</dbReference>
<dbReference type="RefSeq" id="WP_284351251.1">
    <property type="nucleotide sequence ID" value="NZ_BRXS01000005.1"/>
</dbReference>
<accession>A0AA37Q8R9</accession>
<reference evidence="1" key="1">
    <citation type="submission" date="2022-08" db="EMBL/GenBank/DDBJ databases">
        <title>Draft genome sequencing of Roseisolibacter agri AW1220.</title>
        <authorList>
            <person name="Tobiishi Y."/>
            <person name="Tonouchi A."/>
        </authorList>
    </citation>
    <scope>NUCLEOTIDE SEQUENCE</scope>
    <source>
        <strain evidence="1">AW1220</strain>
    </source>
</reference>
<name>A0AA37Q8R9_9BACT</name>
<organism evidence="1 2">
    <name type="scientific">Roseisolibacter agri</name>
    <dbReference type="NCBI Taxonomy" id="2014610"/>
    <lineage>
        <taxon>Bacteria</taxon>
        <taxon>Pseudomonadati</taxon>
        <taxon>Gemmatimonadota</taxon>
        <taxon>Gemmatimonadia</taxon>
        <taxon>Gemmatimonadales</taxon>
        <taxon>Gemmatimonadaceae</taxon>
        <taxon>Roseisolibacter</taxon>
    </lineage>
</organism>
<evidence type="ECO:0000313" key="2">
    <source>
        <dbReference type="Proteomes" id="UP001161325"/>
    </source>
</evidence>
<dbReference type="Proteomes" id="UP001161325">
    <property type="component" value="Unassembled WGS sequence"/>
</dbReference>
<dbReference type="InterPro" id="IPR006311">
    <property type="entry name" value="TAT_signal"/>
</dbReference>
<evidence type="ECO:0000313" key="1">
    <source>
        <dbReference type="EMBL" id="GLC26797.1"/>
    </source>
</evidence>
<dbReference type="AlphaFoldDB" id="A0AA37Q8R9"/>
<dbReference type="EMBL" id="BRXS01000005">
    <property type="protein sequence ID" value="GLC26797.1"/>
    <property type="molecule type" value="Genomic_DNA"/>
</dbReference>
<comment type="caution">
    <text evidence="1">The sequence shown here is derived from an EMBL/GenBank/DDBJ whole genome shotgun (WGS) entry which is preliminary data.</text>
</comment>
<gene>
    <name evidence="1" type="ORF">rosag_33100</name>
</gene>
<sequence>MPGSSRRDFLVRCLIAGAALLPRRALALRTRPPHPAPRPGITGAKVLTRAQLGDHAHLAPLFDGVRAIPQVVDGIACSCGCAELAGFYSLLSCYEGDGMARHCEICQGQARLAVRMQREGKTLQQIRTAIDAKFG</sequence>
<dbReference type="PROSITE" id="PS51318">
    <property type="entry name" value="TAT"/>
    <property type="match status" value="1"/>
</dbReference>
<dbReference type="InterPro" id="IPR019546">
    <property type="entry name" value="TAT_signal_bac_arc"/>
</dbReference>
<keyword evidence="2" id="KW-1185">Reference proteome</keyword>
<dbReference type="InterPro" id="IPR025673">
    <property type="entry name" value="PCYCGC"/>
</dbReference>
<proteinExistence type="predicted"/>